<proteinExistence type="predicted"/>
<feature type="transmembrane region" description="Helical" evidence="1">
    <location>
        <begin position="40"/>
        <end position="58"/>
    </location>
</feature>
<feature type="transmembrane region" description="Helical" evidence="1">
    <location>
        <begin position="64"/>
        <end position="85"/>
    </location>
</feature>
<dbReference type="Proteomes" id="UP000261174">
    <property type="component" value="Unassembled WGS sequence"/>
</dbReference>
<evidence type="ECO:0000256" key="1">
    <source>
        <dbReference type="SAM" id="Phobius"/>
    </source>
</evidence>
<feature type="transmembrane region" description="Helical" evidence="1">
    <location>
        <begin position="247"/>
        <end position="264"/>
    </location>
</feature>
<organism evidence="3 4">
    <name type="scientific">Chitinophaga silvisoli</name>
    <dbReference type="NCBI Taxonomy" id="2291814"/>
    <lineage>
        <taxon>Bacteria</taxon>
        <taxon>Pseudomonadati</taxon>
        <taxon>Bacteroidota</taxon>
        <taxon>Chitinophagia</taxon>
        <taxon>Chitinophagales</taxon>
        <taxon>Chitinophagaceae</taxon>
        <taxon>Chitinophaga</taxon>
    </lineage>
</organism>
<feature type="transmembrane region" description="Helical" evidence="1">
    <location>
        <begin position="183"/>
        <end position="204"/>
    </location>
</feature>
<evidence type="ECO:0000313" key="4">
    <source>
        <dbReference type="Proteomes" id="UP000261174"/>
    </source>
</evidence>
<evidence type="ECO:0000313" key="3">
    <source>
        <dbReference type="EMBL" id="RFM36914.1"/>
    </source>
</evidence>
<sequence>MNIRMFGKLEQDGLISPGSMSNIHAAAGKKLFSLHWELKTILYLGVLLLSGGLGVLVYKNIDTIGHQVILLAIALGCAGCFYYSFRKKLPFSWGKVPAPNPFFDYVLLLGCLLFITFITYLQAAYGVFKFHYGTATFIPLIVLFFSAYYFDHLGVLSLAITNLAAWLGVNVSPMTFIAGSMFISMHLIITGLLLGAALLLVDFLTHYLRKKPHFGFTYRNFGMHLMLLACVTAMFISSESYRMEGDAIYLLWFAIQAGTSFYLYREALKHHSFYFLLMIALYGYVGLSYVVVRLLLLTESEGGIYAGILYFIASAIGLILFLVNSNKKIKHDSLQ</sequence>
<name>A0A3E1P9T1_9BACT</name>
<feature type="transmembrane region" description="Helical" evidence="1">
    <location>
        <begin position="155"/>
        <end position="177"/>
    </location>
</feature>
<comment type="caution">
    <text evidence="3">The sequence shown here is derived from an EMBL/GenBank/DDBJ whole genome shotgun (WGS) entry which is preliminary data.</text>
</comment>
<feature type="domain" description="DUF2157" evidence="2">
    <location>
        <begin position="9"/>
        <end position="152"/>
    </location>
</feature>
<keyword evidence="1" id="KW-0812">Transmembrane</keyword>
<dbReference type="RefSeq" id="WP_116852234.1">
    <property type="nucleotide sequence ID" value="NZ_QTJV01000001.1"/>
</dbReference>
<keyword evidence="4" id="KW-1185">Reference proteome</keyword>
<keyword evidence="1" id="KW-0472">Membrane</keyword>
<feature type="transmembrane region" description="Helical" evidence="1">
    <location>
        <begin position="105"/>
        <end position="124"/>
    </location>
</feature>
<dbReference type="OrthoDB" id="650263at2"/>
<feature type="transmembrane region" description="Helical" evidence="1">
    <location>
        <begin position="130"/>
        <end position="150"/>
    </location>
</feature>
<feature type="transmembrane region" description="Helical" evidence="1">
    <location>
        <begin position="216"/>
        <end position="235"/>
    </location>
</feature>
<dbReference type="EMBL" id="QTJV01000001">
    <property type="protein sequence ID" value="RFM36914.1"/>
    <property type="molecule type" value="Genomic_DNA"/>
</dbReference>
<feature type="transmembrane region" description="Helical" evidence="1">
    <location>
        <begin position="273"/>
        <end position="296"/>
    </location>
</feature>
<accession>A0A3E1P9T1</accession>
<protein>
    <submittedName>
        <fullName evidence="3">DUF2157 domain-containing protein</fullName>
    </submittedName>
</protein>
<keyword evidence="1" id="KW-1133">Transmembrane helix</keyword>
<dbReference type="Pfam" id="PF09925">
    <property type="entry name" value="DUF2157"/>
    <property type="match status" value="1"/>
</dbReference>
<evidence type="ECO:0000259" key="2">
    <source>
        <dbReference type="Pfam" id="PF09925"/>
    </source>
</evidence>
<gene>
    <name evidence="3" type="ORF">DXN04_05305</name>
</gene>
<dbReference type="InterPro" id="IPR018677">
    <property type="entry name" value="DUF2157"/>
</dbReference>
<dbReference type="AlphaFoldDB" id="A0A3E1P9T1"/>
<reference evidence="3 4" key="1">
    <citation type="submission" date="2018-08" db="EMBL/GenBank/DDBJ databases">
        <title>Chitinophaga sp. K20C18050901, a novel bacterium isolated from forest soil.</title>
        <authorList>
            <person name="Wang C."/>
        </authorList>
    </citation>
    <scope>NUCLEOTIDE SEQUENCE [LARGE SCALE GENOMIC DNA]</scope>
    <source>
        <strain evidence="3 4">K20C18050901</strain>
    </source>
</reference>
<feature type="transmembrane region" description="Helical" evidence="1">
    <location>
        <begin position="302"/>
        <end position="323"/>
    </location>
</feature>